<reference evidence="7 8" key="1">
    <citation type="submission" date="2016-10" db="EMBL/GenBank/DDBJ databases">
        <authorList>
            <person name="de Groot N.N."/>
        </authorList>
    </citation>
    <scope>NUCLEOTIDE SEQUENCE [LARGE SCALE GENOMIC DNA]</scope>
    <source>
        <strain evidence="7 8">DSM 43067</strain>
    </source>
</reference>
<dbReference type="SUPFAM" id="SSF48179">
    <property type="entry name" value="6-phosphogluconate dehydrogenase C-terminal domain-like"/>
    <property type="match status" value="1"/>
</dbReference>
<evidence type="ECO:0000259" key="5">
    <source>
        <dbReference type="Pfam" id="PF03446"/>
    </source>
</evidence>
<dbReference type="PIRSF" id="PIRSF000103">
    <property type="entry name" value="HIBADH"/>
    <property type="match status" value="1"/>
</dbReference>
<dbReference type="InterPro" id="IPR013328">
    <property type="entry name" value="6PGD_dom2"/>
</dbReference>
<protein>
    <submittedName>
        <fullName evidence="7">3-hydroxyisobutyrate dehydrogenase</fullName>
    </submittedName>
</protein>
<dbReference type="PANTHER" id="PTHR43580">
    <property type="entry name" value="OXIDOREDUCTASE GLYR1-RELATED"/>
    <property type="match status" value="1"/>
</dbReference>
<keyword evidence="8" id="KW-1185">Reference proteome</keyword>
<dbReference type="Gene3D" id="3.40.50.720">
    <property type="entry name" value="NAD(P)-binding Rossmann-like Domain"/>
    <property type="match status" value="1"/>
</dbReference>
<evidence type="ECO:0000256" key="4">
    <source>
        <dbReference type="PIRSR" id="PIRSR000103-1"/>
    </source>
</evidence>
<evidence type="ECO:0000259" key="6">
    <source>
        <dbReference type="Pfam" id="PF14833"/>
    </source>
</evidence>
<dbReference type="STRING" id="1993.SAMN04489713_1166"/>
<feature type="active site" evidence="4">
    <location>
        <position position="171"/>
    </location>
</feature>
<dbReference type="InterPro" id="IPR008927">
    <property type="entry name" value="6-PGluconate_DH-like_C_sf"/>
</dbReference>
<evidence type="ECO:0000313" key="7">
    <source>
        <dbReference type="EMBL" id="SFP64915.1"/>
    </source>
</evidence>
<dbReference type="eggNOG" id="COG2084">
    <property type="taxonomic scope" value="Bacteria"/>
</dbReference>
<dbReference type="InterPro" id="IPR029154">
    <property type="entry name" value="HIBADH-like_NADP-bd"/>
</dbReference>
<evidence type="ECO:0000313" key="8">
    <source>
        <dbReference type="Proteomes" id="UP000183413"/>
    </source>
</evidence>
<organism evidence="7 8">
    <name type="scientific">Actinomadura madurae</name>
    <dbReference type="NCBI Taxonomy" id="1993"/>
    <lineage>
        <taxon>Bacteria</taxon>
        <taxon>Bacillati</taxon>
        <taxon>Actinomycetota</taxon>
        <taxon>Actinomycetes</taxon>
        <taxon>Streptosporangiales</taxon>
        <taxon>Thermomonosporaceae</taxon>
        <taxon>Actinomadura</taxon>
    </lineage>
</organism>
<dbReference type="PANTHER" id="PTHR43580:SF2">
    <property type="entry name" value="CYTOKINE-LIKE NUCLEAR FACTOR N-PAC"/>
    <property type="match status" value="1"/>
</dbReference>
<dbReference type="Gene3D" id="1.10.1040.10">
    <property type="entry name" value="N-(1-d-carboxylethyl)-l-norvaline Dehydrogenase, domain 2"/>
    <property type="match status" value="1"/>
</dbReference>
<gene>
    <name evidence="7" type="ORF">SAMN04489713_1166</name>
</gene>
<dbReference type="Pfam" id="PF03446">
    <property type="entry name" value="NAD_binding_2"/>
    <property type="match status" value="1"/>
</dbReference>
<feature type="domain" description="3-hydroxyisobutyrate dehydrogenase-like NAD-binding" evidence="6">
    <location>
        <begin position="165"/>
        <end position="284"/>
    </location>
</feature>
<dbReference type="Proteomes" id="UP000183413">
    <property type="component" value="Unassembled WGS sequence"/>
</dbReference>
<feature type="domain" description="6-phosphogluconate dehydrogenase NADP-binding" evidence="5">
    <location>
        <begin position="3"/>
        <end position="157"/>
    </location>
</feature>
<dbReference type="Pfam" id="PF14833">
    <property type="entry name" value="NAD_binding_11"/>
    <property type="match status" value="1"/>
</dbReference>
<dbReference type="InParanoid" id="A0A1I5S2I1"/>
<proteinExistence type="inferred from homology"/>
<evidence type="ECO:0000256" key="3">
    <source>
        <dbReference type="ARBA" id="ARBA00023027"/>
    </source>
</evidence>
<comment type="similarity">
    <text evidence="1">Belongs to the HIBADH-related family.</text>
</comment>
<dbReference type="InterPro" id="IPR006115">
    <property type="entry name" value="6PGDH_NADP-bd"/>
</dbReference>
<dbReference type="AlphaFoldDB" id="A0A1I5S2I1"/>
<keyword evidence="3" id="KW-0520">NAD</keyword>
<accession>A0A1I5S2I1</accession>
<keyword evidence="2" id="KW-0560">Oxidoreductase</keyword>
<dbReference type="GO" id="GO:0050661">
    <property type="term" value="F:NADP binding"/>
    <property type="evidence" value="ECO:0007669"/>
    <property type="project" value="InterPro"/>
</dbReference>
<dbReference type="GO" id="GO:0051287">
    <property type="term" value="F:NAD binding"/>
    <property type="evidence" value="ECO:0007669"/>
    <property type="project" value="InterPro"/>
</dbReference>
<evidence type="ECO:0000256" key="1">
    <source>
        <dbReference type="ARBA" id="ARBA00009080"/>
    </source>
</evidence>
<dbReference type="InterPro" id="IPR015815">
    <property type="entry name" value="HIBADH-related"/>
</dbReference>
<sequence>MTQIAVLGTGIMGAPMARNLLRNGHQVVAWNRTRDRAEPLAADGAAVADSPAGAVRDAEVVITMLNDADTALSVMKDAVPALRSGQVWAQMGTVGVADVPALAGFAAEHELTFVDSPVQGTKQPAEQGKLMILAAGPQQAREVLEPVFGAVGARTLWLDEDGASGAGTRLKLAAVSYAISLTSVVAESVALAEGLGLDPALLGEVLTGGPLDSVYLQMKMKAMLAGDFEPSFAVRNAEKNTRLIHESAASAGIRVDVNDAAGTRFRRVIEQGHGDEDMAATYRASFTG</sequence>
<dbReference type="SUPFAM" id="SSF51735">
    <property type="entry name" value="NAD(P)-binding Rossmann-fold domains"/>
    <property type="match status" value="1"/>
</dbReference>
<dbReference type="InterPro" id="IPR051265">
    <property type="entry name" value="HIBADH-related_NP60_sf"/>
</dbReference>
<evidence type="ECO:0000256" key="2">
    <source>
        <dbReference type="ARBA" id="ARBA00023002"/>
    </source>
</evidence>
<dbReference type="GO" id="GO:0016491">
    <property type="term" value="F:oxidoreductase activity"/>
    <property type="evidence" value="ECO:0007669"/>
    <property type="project" value="UniProtKB-KW"/>
</dbReference>
<name>A0A1I5S2I1_9ACTN</name>
<dbReference type="InterPro" id="IPR036291">
    <property type="entry name" value="NAD(P)-bd_dom_sf"/>
</dbReference>
<dbReference type="RefSeq" id="WP_075023670.1">
    <property type="nucleotide sequence ID" value="NZ_FOVH01000016.1"/>
</dbReference>
<dbReference type="EMBL" id="FOVH01000016">
    <property type="protein sequence ID" value="SFP64915.1"/>
    <property type="molecule type" value="Genomic_DNA"/>
</dbReference>